<dbReference type="SUPFAM" id="SSF53474">
    <property type="entry name" value="alpha/beta-Hydrolases"/>
    <property type="match status" value="1"/>
</dbReference>
<gene>
    <name evidence="3" type="ORF">SAMN04488052_10790</name>
</gene>
<name>A0A1H8UM21_9GAMM</name>
<reference evidence="3 4" key="1">
    <citation type="submission" date="2016-10" db="EMBL/GenBank/DDBJ databases">
        <authorList>
            <person name="de Groot N.N."/>
        </authorList>
    </citation>
    <scope>NUCLEOTIDE SEQUENCE [LARGE SCALE GENOMIC DNA]</scope>
    <source>
        <strain evidence="3 4">CGMCC 1.6291</strain>
    </source>
</reference>
<evidence type="ECO:0000313" key="4">
    <source>
        <dbReference type="Proteomes" id="UP000199657"/>
    </source>
</evidence>
<dbReference type="EMBL" id="FOEG01000007">
    <property type="protein sequence ID" value="SEP04265.1"/>
    <property type="molecule type" value="Genomic_DNA"/>
</dbReference>
<feature type="domain" description="AB hydrolase-1" evidence="2">
    <location>
        <begin position="56"/>
        <end position="299"/>
    </location>
</feature>
<dbReference type="InterPro" id="IPR000073">
    <property type="entry name" value="AB_hydrolase_1"/>
</dbReference>
<dbReference type="Pfam" id="PF12697">
    <property type="entry name" value="Abhydrolase_6"/>
    <property type="match status" value="1"/>
</dbReference>
<sequence length="320" mass="34903">MTWILLIIVAVIVAAWIWLDRRVGPRPAVQPFDGDAFSIGAARVYRRGPADADGAVIAVHGFCENPGYFKALYVDPQLELILVGNADYHPVPSATDHGAPPWASVPESPPGTIGYEAEVVIQAAEHLARAPLVRVHGHSRGGAVLVEAARRRPDLFANAQAVLEAPVLPQARQPRELPAPVLLFLPLLLPLWRRQPINPRNKRLWGDLSDAGKRDVIRALPFNPRRAVTMRRNLGDIATWVRKRSTEDLQHLPDRLVLVPEHDRILDPAAMRRSAEAGGARVAAVAGSSHFVALDVPEAIPPVRVPGPGEQAPERHEQGA</sequence>
<accession>A0A1H8UM21</accession>
<dbReference type="RefSeq" id="WP_091645129.1">
    <property type="nucleotide sequence ID" value="NZ_FOEG01000007.1"/>
</dbReference>
<dbReference type="InterPro" id="IPR029058">
    <property type="entry name" value="AB_hydrolase_fold"/>
</dbReference>
<proteinExistence type="predicted"/>
<evidence type="ECO:0000259" key="2">
    <source>
        <dbReference type="Pfam" id="PF12697"/>
    </source>
</evidence>
<keyword evidence="4" id="KW-1185">Reference proteome</keyword>
<dbReference type="STRING" id="406100.SAMN04488052_10790"/>
<dbReference type="OrthoDB" id="5733028at2"/>
<evidence type="ECO:0000313" key="3">
    <source>
        <dbReference type="EMBL" id="SEP04265.1"/>
    </source>
</evidence>
<protein>
    <submittedName>
        <fullName evidence="3">Pimeloyl-ACP methyl ester carboxylesterase</fullName>
    </submittedName>
</protein>
<feature type="region of interest" description="Disordered" evidence="1">
    <location>
        <begin position="301"/>
        <end position="320"/>
    </location>
</feature>
<evidence type="ECO:0000256" key="1">
    <source>
        <dbReference type="SAM" id="MobiDB-lite"/>
    </source>
</evidence>
<dbReference type="Proteomes" id="UP000199657">
    <property type="component" value="Unassembled WGS sequence"/>
</dbReference>
<organism evidence="3 4">
    <name type="scientific">Aquisalimonas asiatica</name>
    <dbReference type="NCBI Taxonomy" id="406100"/>
    <lineage>
        <taxon>Bacteria</taxon>
        <taxon>Pseudomonadati</taxon>
        <taxon>Pseudomonadota</taxon>
        <taxon>Gammaproteobacteria</taxon>
        <taxon>Chromatiales</taxon>
        <taxon>Ectothiorhodospiraceae</taxon>
        <taxon>Aquisalimonas</taxon>
    </lineage>
</organism>
<dbReference type="AlphaFoldDB" id="A0A1H8UM21"/>
<dbReference type="Gene3D" id="3.40.50.1820">
    <property type="entry name" value="alpha/beta hydrolase"/>
    <property type="match status" value="1"/>
</dbReference>